<dbReference type="EMBL" id="FOEF01000004">
    <property type="protein sequence ID" value="SEP14329.1"/>
    <property type="molecule type" value="Genomic_DNA"/>
</dbReference>
<reference evidence="1 2" key="1">
    <citation type="submission" date="2016-10" db="EMBL/GenBank/DDBJ databases">
        <authorList>
            <person name="de Groot N.N."/>
        </authorList>
    </citation>
    <scope>NUCLEOTIDE SEQUENCE [LARGE SCALE GENOMIC DNA]</scope>
    <source>
        <strain evidence="1 2">DSM 44993</strain>
    </source>
</reference>
<dbReference type="Proteomes" id="UP000198582">
    <property type="component" value="Unassembled WGS sequence"/>
</dbReference>
<evidence type="ECO:0000313" key="1">
    <source>
        <dbReference type="EMBL" id="SEP14329.1"/>
    </source>
</evidence>
<protein>
    <submittedName>
        <fullName evidence="1">Predicted flavoprotein CzcO associated with the cation diffusion facilitator CzcD</fullName>
    </submittedName>
</protein>
<dbReference type="Gene3D" id="3.50.50.60">
    <property type="entry name" value="FAD/NAD(P)-binding domain"/>
    <property type="match status" value="2"/>
</dbReference>
<organism evidence="1 2">
    <name type="scientific">Amycolatopsis saalfeldensis</name>
    <dbReference type="NCBI Taxonomy" id="394193"/>
    <lineage>
        <taxon>Bacteria</taxon>
        <taxon>Bacillati</taxon>
        <taxon>Actinomycetota</taxon>
        <taxon>Actinomycetes</taxon>
        <taxon>Pseudonocardiales</taxon>
        <taxon>Pseudonocardiaceae</taxon>
        <taxon>Amycolatopsis</taxon>
    </lineage>
</organism>
<dbReference type="Pfam" id="PF13738">
    <property type="entry name" value="Pyr_redox_3"/>
    <property type="match status" value="1"/>
</dbReference>
<sequence length="490" mass="54286">MAPHHHVAIIGTGFGGLAAAVRLRRAGFDDLVLLERAGDVGGVWRDNDYPGAAVDVQSDLYSFSFAPNPGWRTTYARQPELHAYLRKVADQFGLRHRTVFACEVERLDWDAAEQLWRLRTTRGPRTATHVVVATGALADPVVPDLPGLDRFGGVSFHSARWDHGHDLAGKRVAVVGTGPSAVQFVPAIQPEVERLTVFQRTPAWVVPRHDRETGELRRRLYRVAPVLQRLARFSRYVRREWTVFAFRHPALMKLPERASRKHLERQVPDPALRTGLLPGFRFGCKRVLISDDYLPALAQPNVSLVTDGIREIDEHGIIDGTGTRHAVDTIIFGTGFRTSTLPLTDRIHGADGRTMADVWGDRPSAYLGTAVAGFPNCYLMHGPNVGLGHTSVIHMLESQANYLAAAVSHARDHGLTSVEPTAAAQEDFTSHVEALGAGSVWTTGGCRSWYLNDNGVNTNIWPGTTLEFRRRTLRFDPAHHLRHRRIAGSL</sequence>
<dbReference type="OrthoDB" id="5168853at2"/>
<dbReference type="InterPro" id="IPR051209">
    <property type="entry name" value="FAD-bind_Monooxygenase_sf"/>
</dbReference>
<name>A0A1H8VG06_9PSEU</name>
<dbReference type="SUPFAM" id="SSF51905">
    <property type="entry name" value="FAD/NAD(P)-binding domain"/>
    <property type="match status" value="2"/>
</dbReference>
<dbReference type="PANTHER" id="PTHR42877">
    <property type="entry name" value="L-ORNITHINE N(5)-MONOOXYGENASE-RELATED"/>
    <property type="match status" value="1"/>
</dbReference>
<accession>A0A1H8VG06</accession>
<gene>
    <name evidence="1" type="ORF">SAMN04489732_10428</name>
</gene>
<dbReference type="AlphaFoldDB" id="A0A1H8VG06"/>
<dbReference type="PRINTS" id="PR00411">
    <property type="entry name" value="PNDRDTASEI"/>
</dbReference>
<dbReference type="PANTHER" id="PTHR42877:SF4">
    <property type="entry name" value="FAD_NAD(P)-BINDING DOMAIN-CONTAINING PROTEIN-RELATED"/>
    <property type="match status" value="1"/>
</dbReference>
<dbReference type="STRING" id="394193.SAMN04489732_10428"/>
<evidence type="ECO:0000313" key="2">
    <source>
        <dbReference type="Proteomes" id="UP000198582"/>
    </source>
</evidence>
<proteinExistence type="predicted"/>
<dbReference type="PRINTS" id="PR00368">
    <property type="entry name" value="FADPNR"/>
</dbReference>
<keyword evidence="2" id="KW-1185">Reference proteome</keyword>
<dbReference type="RefSeq" id="WP_091616422.1">
    <property type="nucleotide sequence ID" value="NZ_FOEF01000004.1"/>
</dbReference>
<dbReference type="InterPro" id="IPR036188">
    <property type="entry name" value="FAD/NAD-bd_sf"/>
</dbReference>